<feature type="non-terminal residue" evidence="9">
    <location>
        <position position="1"/>
    </location>
</feature>
<name>A0A8S2G812_9BILA</name>
<dbReference type="Pfam" id="PF00153">
    <property type="entry name" value="Mito_carr"/>
    <property type="match status" value="1"/>
</dbReference>
<dbReference type="Proteomes" id="UP000682733">
    <property type="component" value="Unassembled WGS sequence"/>
</dbReference>
<evidence type="ECO:0000256" key="7">
    <source>
        <dbReference type="RuleBase" id="RU000488"/>
    </source>
</evidence>
<evidence type="ECO:0000256" key="5">
    <source>
        <dbReference type="ARBA" id="ARBA00023136"/>
    </source>
</evidence>
<dbReference type="AlphaFoldDB" id="A0A8S2G812"/>
<evidence type="ECO:0000256" key="3">
    <source>
        <dbReference type="ARBA" id="ARBA00022692"/>
    </source>
</evidence>
<dbReference type="InterPro" id="IPR023395">
    <property type="entry name" value="MCP_dom_sf"/>
</dbReference>
<proteinExistence type="inferred from homology"/>
<keyword evidence="4" id="KW-0677">Repeat</keyword>
<evidence type="ECO:0000313" key="11">
    <source>
        <dbReference type="Proteomes" id="UP000677228"/>
    </source>
</evidence>
<sequence length="126" mass="14772">RGYLANSIGVFPAAGVDFALYEYLRRLYREKVTSLEEPSMFTLVMLSNISSICAMYSAYPFYLVRTRQQYQIVQESLFEMIGKIWRIDGWRGFYYGSIPNLMKVLPASTIAYLVFEYCSYLFDIDR</sequence>
<feature type="repeat" description="Solcar" evidence="6">
    <location>
        <begin position="38"/>
        <end position="121"/>
    </location>
</feature>
<evidence type="ECO:0000256" key="1">
    <source>
        <dbReference type="ARBA" id="ARBA00004141"/>
    </source>
</evidence>
<dbReference type="GO" id="GO:0016020">
    <property type="term" value="C:membrane"/>
    <property type="evidence" value="ECO:0007669"/>
    <property type="project" value="UniProtKB-SubCell"/>
</dbReference>
<evidence type="ECO:0000256" key="4">
    <source>
        <dbReference type="ARBA" id="ARBA00022737"/>
    </source>
</evidence>
<dbReference type="SUPFAM" id="SSF103506">
    <property type="entry name" value="Mitochondrial carrier"/>
    <property type="match status" value="1"/>
</dbReference>
<evidence type="ECO:0000256" key="2">
    <source>
        <dbReference type="ARBA" id="ARBA00006375"/>
    </source>
</evidence>
<dbReference type="PANTHER" id="PTHR24089">
    <property type="entry name" value="SOLUTE CARRIER FAMILY 25"/>
    <property type="match status" value="1"/>
</dbReference>
<dbReference type="EMBL" id="CAJNOK010066360">
    <property type="protein sequence ID" value="CAF1651614.1"/>
    <property type="molecule type" value="Genomic_DNA"/>
</dbReference>
<evidence type="ECO:0000313" key="10">
    <source>
        <dbReference type="EMBL" id="CAF4499272.1"/>
    </source>
</evidence>
<evidence type="ECO:0000256" key="8">
    <source>
        <dbReference type="SAM" id="Phobius"/>
    </source>
</evidence>
<comment type="similarity">
    <text evidence="2 7">Belongs to the mitochondrial carrier (TC 2.A.29) family.</text>
</comment>
<dbReference type="EMBL" id="CAJOBA010094870">
    <property type="protein sequence ID" value="CAF4499272.1"/>
    <property type="molecule type" value="Genomic_DNA"/>
</dbReference>
<dbReference type="PROSITE" id="PS50920">
    <property type="entry name" value="SOLCAR"/>
    <property type="match status" value="1"/>
</dbReference>
<reference evidence="9" key="1">
    <citation type="submission" date="2021-02" db="EMBL/GenBank/DDBJ databases">
        <authorList>
            <person name="Nowell W R."/>
        </authorList>
    </citation>
    <scope>NUCLEOTIDE SEQUENCE</scope>
</reference>
<evidence type="ECO:0000256" key="6">
    <source>
        <dbReference type="PROSITE-ProRule" id="PRU00282"/>
    </source>
</evidence>
<keyword evidence="8" id="KW-1133">Transmembrane helix</keyword>
<dbReference type="Proteomes" id="UP000677228">
    <property type="component" value="Unassembled WGS sequence"/>
</dbReference>
<dbReference type="Gene3D" id="1.50.40.10">
    <property type="entry name" value="Mitochondrial carrier domain"/>
    <property type="match status" value="1"/>
</dbReference>
<gene>
    <name evidence="9" type="ORF">OVA965_LOCUS44854</name>
    <name evidence="10" type="ORF">TMI583_LOCUS47884</name>
</gene>
<organism evidence="9 11">
    <name type="scientific">Didymodactylos carnosus</name>
    <dbReference type="NCBI Taxonomy" id="1234261"/>
    <lineage>
        <taxon>Eukaryota</taxon>
        <taxon>Metazoa</taxon>
        <taxon>Spiralia</taxon>
        <taxon>Gnathifera</taxon>
        <taxon>Rotifera</taxon>
        <taxon>Eurotatoria</taxon>
        <taxon>Bdelloidea</taxon>
        <taxon>Philodinida</taxon>
        <taxon>Philodinidae</taxon>
        <taxon>Didymodactylos</taxon>
    </lineage>
</organism>
<comment type="subcellular location">
    <subcellularLocation>
        <location evidence="1">Membrane</location>
        <topology evidence="1">Multi-pass membrane protein</topology>
    </subcellularLocation>
</comment>
<evidence type="ECO:0008006" key="12">
    <source>
        <dbReference type="Google" id="ProtNLM"/>
    </source>
</evidence>
<protein>
    <recommendedName>
        <fullName evidence="12">Mitochondrial carrier protein</fullName>
    </recommendedName>
</protein>
<dbReference type="InterPro" id="IPR018108">
    <property type="entry name" value="MCP_transmembrane"/>
</dbReference>
<feature type="transmembrane region" description="Helical" evidence="8">
    <location>
        <begin position="40"/>
        <end position="62"/>
    </location>
</feature>
<keyword evidence="5 6" id="KW-0472">Membrane</keyword>
<keyword evidence="3 6" id="KW-0812">Transmembrane</keyword>
<accession>A0A8S2G812</accession>
<evidence type="ECO:0000313" key="9">
    <source>
        <dbReference type="EMBL" id="CAF1651614.1"/>
    </source>
</evidence>
<keyword evidence="7" id="KW-0813">Transport</keyword>
<comment type="caution">
    <text evidence="9">The sequence shown here is derived from an EMBL/GenBank/DDBJ whole genome shotgun (WGS) entry which is preliminary data.</text>
</comment>